<dbReference type="Proteomes" id="UP000007397">
    <property type="component" value="Chromosome"/>
</dbReference>
<protein>
    <recommendedName>
        <fullName evidence="4">Lipoprotein</fullName>
    </recommendedName>
</protein>
<feature type="region of interest" description="Disordered" evidence="1">
    <location>
        <begin position="21"/>
        <end position="61"/>
    </location>
</feature>
<gene>
    <name evidence="2" type="ordered locus">HBHAL_1698</name>
</gene>
<dbReference type="AlphaFoldDB" id="I0JIU7"/>
<evidence type="ECO:0008006" key="4">
    <source>
        <dbReference type="Google" id="ProtNLM"/>
    </source>
</evidence>
<reference evidence="2 3" key="1">
    <citation type="journal article" date="2013" name="Environ. Microbiol.">
        <title>Chloride and organic osmolytes: a hybrid strategy to cope with elevated salinities by the moderately halophilic, chloride-dependent bacterium Halobacillus halophilus.</title>
        <authorList>
            <person name="Saum S.H."/>
            <person name="Pfeiffer F."/>
            <person name="Palm P."/>
            <person name="Rampp M."/>
            <person name="Schuster S.C."/>
            <person name="Muller V."/>
            <person name="Oesterhelt D."/>
        </authorList>
    </citation>
    <scope>NUCLEOTIDE SEQUENCE [LARGE SCALE GENOMIC DNA]</scope>
    <source>
        <strain evidence="3">ATCC 35676 / DSM 2266 / JCM 20832 / KCTC 3685 / LMG 17431 / NBRC 102448 / NCIMB 2269</strain>
    </source>
</reference>
<feature type="compositionally biased region" description="Acidic residues" evidence="1">
    <location>
        <begin position="38"/>
        <end position="48"/>
    </location>
</feature>
<dbReference type="PATRIC" id="fig|866895.3.peg.693"/>
<dbReference type="RefSeq" id="WP_014641970.1">
    <property type="nucleotide sequence ID" value="NC_017668.1"/>
</dbReference>
<dbReference type="PROSITE" id="PS51257">
    <property type="entry name" value="PROKAR_LIPOPROTEIN"/>
    <property type="match status" value="1"/>
</dbReference>
<feature type="region of interest" description="Disordered" evidence="1">
    <location>
        <begin position="94"/>
        <end position="115"/>
    </location>
</feature>
<evidence type="ECO:0000313" key="2">
    <source>
        <dbReference type="EMBL" id="CCG44065.1"/>
    </source>
</evidence>
<dbReference type="HOGENOM" id="CLU_2105549_0_0_9"/>
<dbReference type="KEGG" id="hhd:HBHAL_1698"/>
<sequence>MRHRKFRLLMLGILLGAGGYGCENRQPIEPPQENPVESIEEEVLENEESSTNLPGENSRKSMIANDEEIIEMLKASGELKDNATAAEIKRALQDYLGGKAQSKKNEKIKSEPELP</sequence>
<organism evidence="2 3">
    <name type="scientific">Halobacillus halophilus (strain ATCC 35676 / DSM 2266 / JCM 20832 / KCTC 3685 / LMG 17431 / NBRC 102448 / NCIMB 2269)</name>
    <name type="common">Sporosarcina halophila</name>
    <dbReference type="NCBI Taxonomy" id="866895"/>
    <lineage>
        <taxon>Bacteria</taxon>
        <taxon>Bacillati</taxon>
        <taxon>Bacillota</taxon>
        <taxon>Bacilli</taxon>
        <taxon>Bacillales</taxon>
        <taxon>Bacillaceae</taxon>
        <taxon>Halobacillus</taxon>
    </lineage>
</organism>
<evidence type="ECO:0000313" key="3">
    <source>
        <dbReference type="Proteomes" id="UP000007397"/>
    </source>
</evidence>
<accession>I0JIU7</accession>
<dbReference type="eggNOG" id="COG4412">
    <property type="taxonomic scope" value="Bacteria"/>
</dbReference>
<dbReference type="EMBL" id="HE717023">
    <property type="protein sequence ID" value="CCG44065.1"/>
    <property type="molecule type" value="Genomic_DNA"/>
</dbReference>
<proteinExistence type="predicted"/>
<evidence type="ECO:0000256" key="1">
    <source>
        <dbReference type="SAM" id="MobiDB-lite"/>
    </source>
</evidence>
<feature type="compositionally biased region" description="Basic and acidic residues" evidence="1">
    <location>
        <begin position="103"/>
        <end position="115"/>
    </location>
</feature>
<keyword evidence="3" id="KW-1185">Reference proteome</keyword>
<name>I0JIU7_HALH3</name>